<keyword evidence="2" id="KW-1185">Reference proteome</keyword>
<sequence length="152" mass="17285">MKRRNCKATSEFYDEEDLFEKNELHAKLGDSNVTPVIFKTQRKGFQKAMLRLSDESGRLVLKKVYDGKIYRDGINQNDVTFVDTFNILYVYIGPGASANEALSSWTEAEKYLRSAGRPEKAIAVFSAGSYLPAFNEIWNDHGVQYSQQLVSK</sequence>
<dbReference type="Proteomes" id="UP000281553">
    <property type="component" value="Unassembled WGS sequence"/>
</dbReference>
<dbReference type="AlphaFoldDB" id="A0A3P7LXE1"/>
<dbReference type="Gene3D" id="3.40.20.10">
    <property type="entry name" value="Severin"/>
    <property type="match status" value="1"/>
</dbReference>
<proteinExistence type="predicted"/>
<dbReference type="EMBL" id="UYRU01060355">
    <property type="protein sequence ID" value="VDN14778.1"/>
    <property type="molecule type" value="Genomic_DNA"/>
</dbReference>
<evidence type="ECO:0000313" key="1">
    <source>
        <dbReference type="EMBL" id="VDN14778.1"/>
    </source>
</evidence>
<dbReference type="InterPro" id="IPR029006">
    <property type="entry name" value="ADF-H/Gelsolin-like_dom_sf"/>
</dbReference>
<organism evidence="1 2">
    <name type="scientific">Dibothriocephalus latus</name>
    <name type="common">Fish tapeworm</name>
    <name type="synonym">Diphyllobothrium latum</name>
    <dbReference type="NCBI Taxonomy" id="60516"/>
    <lineage>
        <taxon>Eukaryota</taxon>
        <taxon>Metazoa</taxon>
        <taxon>Spiralia</taxon>
        <taxon>Lophotrochozoa</taxon>
        <taxon>Platyhelminthes</taxon>
        <taxon>Cestoda</taxon>
        <taxon>Eucestoda</taxon>
        <taxon>Diphyllobothriidea</taxon>
        <taxon>Diphyllobothriidae</taxon>
        <taxon>Dibothriocephalus</taxon>
    </lineage>
</organism>
<evidence type="ECO:0000313" key="2">
    <source>
        <dbReference type="Proteomes" id="UP000281553"/>
    </source>
</evidence>
<gene>
    <name evidence="1" type="ORF">DILT_LOCUS10609</name>
</gene>
<reference evidence="1 2" key="1">
    <citation type="submission" date="2018-11" db="EMBL/GenBank/DDBJ databases">
        <authorList>
            <consortium name="Pathogen Informatics"/>
        </authorList>
    </citation>
    <scope>NUCLEOTIDE SEQUENCE [LARGE SCALE GENOMIC DNA]</scope>
</reference>
<name>A0A3P7LXE1_DIBLA</name>
<evidence type="ECO:0008006" key="3">
    <source>
        <dbReference type="Google" id="ProtNLM"/>
    </source>
</evidence>
<dbReference type="SUPFAM" id="SSF55753">
    <property type="entry name" value="Actin depolymerizing proteins"/>
    <property type="match status" value="1"/>
</dbReference>
<dbReference type="OrthoDB" id="6272762at2759"/>
<protein>
    <recommendedName>
        <fullName evidence="3">Gelsolin-like domain-containing protein</fullName>
    </recommendedName>
</protein>
<accession>A0A3P7LXE1</accession>